<feature type="non-terminal residue" evidence="1">
    <location>
        <position position="522"/>
    </location>
</feature>
<gene>
    <name evidence="1" type="ORF">ACOLOM_LOCUS4822</name>
</gene>
<evidence type="ECO:0000313" key="1">
    <source>
        <dbReference type="EMBL" id="CAG8550215.1"/>
    </source>
</evidence>
<proteinExistence type="predicted"/>
<comment type="caution">
    <text evidence="1">The sequence shown here is derived from an EMBL/GenBank/DDBJ whole genome shotgun (WGS) entry which is preliminary data.</text>
</comment>
<dbReference type="EMBL" id="CAJVPT010008275">
    <property type="protein sequence ID" value="CAG8550215.1"/>
    <property type="molecule type" value="Genomic_DNA"/>
</dbReference>
<accession>A0ACA9LTN5</accession>
<organism evidence="1 2">
    <name type="scientific">Acaulospora colombiana</name>
    <dbReference type="NCBI Taxonomy" id="27376"/>
    <lineage>
        <taxon>Eukaryota</taxon>
        <taxon>Fungi</taxon>
        <taxon>Fungi incertae sedis</taxon>
        <taxon>Mucoromycota</taxon>
        <taxon>Glomeromycotina</taxon>
        <taxon>Glomeromycetes</taxon>
        <taxon>Diversisporales</taxon>
        <taxon>Acaulosporaceae</taxon>
        <taxon>Acaulospora</taxon>
    </lineage>
</organism>
<reference evidence="1" key="1">
    <citation type="submission" date="2021-06" db="EMBL/GenBank/DDBJ databases">
        <authorList>
            <person name="Kallberg Y."/>
            <person name="Tangrot J."/>
            <person name="Rosling A."/>
        </authorList>
    </citation>
    <scope>NUCLEOTIDE SEQUENCE</scope>
    <source>
        <strain evidence="1">CL356</strain>
    </source>
</reference>
<keyword evidence="2" id="KW-1185">Reference proteome</keyword>
<evidence type="ECO:0000313" key="2">
    <source>
        <dbReference type="Proteomes" id="UP000789525"/>
    </source>
</evidence>
<name>A0ACA9LTN5_9GLOM</name>
<dbReference type="Proteomes" id="UP000789525">
    <property type="component" value="Unassembled WGS sequence"/>
</dbReference>
<sequence>MTKVYDQYSSSSTSPAMRSSNTTRRASVVSISALLNPEPEESQGSSIRTMAQTNNHDSYGNYDNYADPSMNQSGQSWRRYSAPNLSSETHDTPNENNGLTIINYCNNKPNVIPPPESDSSLSSPVSPNSRNSFTGNGSSRSNSSSLPSTRRSSMNRPSSSDQASINNMITPPQTPGVKSPTKANFQFPSNATEQSSQQTMPPKVKRKRITQEQLADLVAMFEQTDTPSYDVWFQNRRAKANRAKQNEHNTSHQHHRFLHHHSVPTSQAASGHASSIGMINPGNFTFVPMFTNGGPSTGGPAKGRSNRRHSYVHPPTSSLNSQKKPTQNSPFTRPRASTVTGASMTSHCSPTKVMVPPPPLKIMPFAPQEQHHLHVSHHVYGGHVHAHSHTVPHSPVSPASPTTPTPILPPPIPSHYALPSLNSCALPPVVPPIKDIIGTSDIYQPVSHALPSAYNQPQPYTQSQNTNITMPVSSNTKSAIDILATAAEFVQSEEKEKERLKALGVLHAQNEADDEDQRWRRP</sequence>
<protein>
    <submittedName>
        <fullName evidence="1">91_t:CDS:1</fullName>
    </submittedName>
</protein>